<sequence>CPHETKELQVIEEHLINQKSIEHILPMLGLDKVMEKPDAIEIELKTKEIRNIKAISDTVASICATSDWVANKCNQLVYYVNEILDGQDLESSSDSKNNDDYHKNDDDQRNFNTTCNNSK</sequence>
<dbReference type="EMBL" id="ASPP01018892">
    <property type="protein sequence ID" value="ETO15670.1"/>
    <property type="molecule type" value="Genomic_DNA"/>
</dbReference>
<feature type="region of interest" description="Disordered" evidence="1">
    <location>
        <begin position="89"/>
        <end position="119"/>
    </location>
</feature>
<dbReference type="AlphaFoldDB" id="X6MRD2"/>
<dbReference type="Proteomes" id="UP000023152">
    <property type="component" value="Unassembled WGS sequence"/>
</dbReference>
<reference evidence="2 3" key="1">
    <citation type="journal article" date="2013" name="Curr. Biol.">
        <title>The Genome of the Foraminiferan Reticulomyxa filosa.</title>
        <authorList>
            <person name="Glockner G."/>
            <person name="Hulsmann N."/>
            <person name="Schleicher M."/>
            <person name="Noegel A.A."/>
            <person name="Eichinger L."/>
            <person name="Gallinger C."/>
            <person name="Pawlowski J."/>
            <person name="Sierra R."/>
            <person name="Euteneuer U."/>
            <person name="Pillet L."/>
            <person name="Moustafa A."/>
            <person name="Platzer M."/>
            <person name="Groth M."/>
            <person name="Szafranski K."/>
            <person name="Schliwa M."/>
        </authorList>
    </citation>
    <scope>NUCLEOTIDE SEQUENCE [LARGE SCALE GENOMIC DNA]</scope>
</reference>
<keyword evidence="3" id="KW-1185">Reference proteome</keyword>
<name>X6MRD2_RETFI</name>
<evidence type="ECO:0000313" key="2">
    <source>
        <dbReference type="EMBL" id="ETO15670.1"/>
    </source>
</evidence>
<feature type="compositionally biased region" description="Basic and acidic residues" evidence="1">
    <location>
        <begin position="96"/>
        <end position="109"/>
    </location>
</feature>
<feature type="compositionally biased region" description="Polar residues" evidence="1">
    <location>
        <begin position="110"/>
        <end position="119"/>
    </location>
</feature>
<feature type="non-terminal residue" evidence="2">
    <location>
        <position position="1"/>
    </location>
</feature>
<evidence type="ECO:0000313" key="3">
    <source>
        <dbReference type="Proteomes" id="UP000023152"/>
    </source>
</evidence>
<accession>X6MRD2</accession>
<protein>
    <submittedName>
        <fullName evidence="2">Uncharacterized protein</fullName>
    </submittedName>
</protein>
<organism evidence="2 3">
    <name type="scientific">Reticulomyxa filosa</name>
    <dbReference type="NCBI Taxonomy" id="46433"/>
    <lineage>
        <taxon>Eukaryota</taxon>
        <taxon>Sar</taxon>
        <taxon>Rhizaria</taxon>
        <taxon>Retaria</taxon>
        <taxon>Foraminifera</taxon>
        <taxon>Monothalamids</taxon>
        <taxon>Reticulomyxidae</taxon>
        <taxon>Reticulomyxa</taxon>
    </lineage>
</organism>
<proteinExistence type="predicted"/>
<comment type="caution">
    <text evidence="2">The sequence shown here is derived from an EMBL/GenBank/DDBJ whole genome shotgun (WGS) entry which is preliminary data.</text>
</comment>
<gene>
    <name evidence="2" type="ORF">RFI_21694</name>
</gene>
<evidence type="ECO:0000256" key="1">
    <source>
        <dbReference type="SAM" id="MobiDB-lite"/>
    </source>
</evidence>